<keyword evidence="2" id="KW-1185">Reference proteome</keyword>
<protein>
    <submittedName>
        <fullName evidence="1">Uncharacterized protein</fullName>
    </submittedName>
</protein>
<dbReference type="KEGG" id="lsf:I8J32_009680"/>
<organism evidence="1 2">
    <name type="scientific">Agrilutibacter solisilvae</name>
    <dbReference type="NCBI Taxonomy" id="2763317"/>
    <lineage>
        <taxon>Bacteria</taxon>
        <taxon>Pseudomonadati</taxon>
        <taxon>Pseudomonadota</taxon>
        <taxon>Gammaproteobacteria</taxon>
        <taxon>Lysobacterales</taxon>
        <taxon>Lysobacteraceae</taxon>
        <taxon>Agrilutibacter</taxon>
    </lineage>
</organism>
<evidence type="ECO:0000313" key="1">
    <source>
        <dbReference type="EMBL" id="QSX77076.1"/>
    </source>
</evidence>
<dbReference type="RefSeq" id="WP_207526529.1">
    <property type="nucleotide sequence ID" value="NZ_CP071518.1"/>
</dbReference>
<proteinExistence type="predicted"/>
<dbReference type="AlphaFoldDB" id="A0A974XWC4"/>
<evidence type="ECO:0000313" key="2">
    <source>
        <dbReference type="Proteomes" id="UP000639274"/>
    </source>
</evidence>
<reference evidence="1 2" key="1">
    <citation type="submission" date="2021-03" db="EMBL/GenBank/DDBJ databases">
        <title>Lysobacter sp. nov. isolated from soil of gangwondo yeongwol, south Korea.</title>
        <authorList>
            <person name="Kim K.R."/>
            <person name="Kim K.H."/>
            <person name="Jeon C.O."/>
        </authorList>
    </citation>
    <scope>NUCLEOTIDE SEQUENCE [LARGE SCALE GENOMIC DNA]</scope>
    <source>
        <strain evidence="1 2">R19</strain>
    </source>
</reference>
<accession>A0A974XWC4</accession>
<dbReference type="Proteomes" id="UP000639274">
    <property type="component" value="Chromosome"/>
</dbReference>
<dbReference type="PROSITE" id="PS51257">
    <property type="entry name" value="PROKAR_LIPOPROTEIN"/>
    <property type="match status" value="1"/>
</dbReference>
<gene>
    <name evidence="1" type="ORF">I8J32_009680</name>
</gene>
<dbReference type="EMBL" id="CP071518">
    <property type="protein sequence ID" value="QSX77076.1"/>
    <property type="molecule type" value="Genomic_DNA"/>
</dbReference>
<sequence length="139" mass="14571">MRNLFATLYFLLSLIGCDGGATTFATRATVDGEDIVYGKARVQSGIVHFECVRSASGQCHYTVFPRECTSVDPSPASRPPACAPLPAERFALPAGTSRDVVGMTAAFELCVSHDARVMTIGCKEATVAHAAARASTADG</sequence>
<name>A0A974XWC4_9GAMM</name>